<reference evidence="2 3" key="1">
    <citation type="submission" date="2024-09" db="EMBL/GenBank/DDBJ databases">
        <authorList>
            <person name="Sun Q."/>
            <person name="Mori K."/>
        </authorList>
    </citation>
    <scope>NUCLEOTIDE SEQUENCE [LARGE SCALE GENOMIC DNA]</scope>
    <source>
        <strain evidence="2 3">CICC 11035S</strain>
    </source>
</reference>
<organism evidence="2 3">
    <name type="scientific">Novosphingobium clariflavum</name>
    <dbReference type="NCBI Taxonomy" id="2029884"/>
    <lineage>
        <taxon>Bacteria</taxon>
        <taxon>Pseudomonadati</taxon>
        <taxon>Pseudomonadota</taxon>
        <taxon>Alphaproteobacteria</taxon>
        <taxon>Sphingomonadales</taxon>
        <taxon>Sphingomonadaceae</taxon>
        <taxon>Novosphingobium</taxon>
    </lineage>
</organism>
<proteinExistence type="predicted"/>
<dbReference type="EMBL" id="JBHLTM010000090">
    <property type="protein sequence ID" value="MFC0687680.1"/>
    <property type="molecule type" value="Genomic_DNA"/>
</dbReference>
<feature type="transmembrane region" description="Helical" evidence="1">
    <location>
        <begin position="75"/>
        <end position="96"/>
    </location>
</feature>
<keyword evidence="1" id="KW-0472">Membrane</keyword>
<evidence type="ECO:0008006" key="4">
    <source>
        <dbReference type="Google" id="ProtNLM"/>
    </source>
</evidence>
<feature type="transmembrane region" description="Helical" evidence="1">
    <location>
        <begin position="108"/>
        <end position="127"/>
    </location>
</feature>
<accession>A0ABV6SEJ1</accession>
<gene>
    <name evidence="2" type="ORF">ACFFF8_24125</name>
</gene>
<keyword evidence="3" id="KW-1185">Reference proteome</keyword>
<evidence type="ECO:0000256" key="1">
    <source>
        <dbReference type="SAM" id="Phobius"/>
    </source>
</evidence>
<sequence>MTIFLVLGLFAGLYLLWLLFRLAVYALPVATGISLAFWIRDHDYGYLAAILGGFAAGVAVLVVGQLLFTVIRSPIVRLAIALLFAIPAGIAGYHAVQGVIGFAIDPGMMLSTLSWIGGVTIAVTAWIRLASLEISQPAQAAAGAPTTTAR</sequence>
<protein>
    <recommendedName>
        <fullName evidence="4">DUF4175 domain-containing protein</fullName>
    </recommendedName>
</protein>
<dbReference type="RefSeq" id="WP_267222277.1">
    <property type="nucleotide sequence ID" value="NZ_JAPCWC010000014.1"/>
</dbReference>
<evidence type="ECO:0000313" key="2">
    <source>
        <dbReference type="EMBL" id="MFC0687680.1"/>
    </source>
</evidence>
<comment type="caution">
    <text evidence="2">The sequence shown here is derived from an EMBL/GenBank/DDBJ whole genome shotgun (WGS) entry which is preliminary data.</text>
</comment>
<dbReference type="Proteomes" id="UP001589858">
    <property type="component" value="Unassembled WGS sequence"/>
</dbReference>
<evidence type="ECO:0000313" key="3">
    <source>
        <dbReference type="Proteomes" id="UP001589858"/>
    </source>
</evidence>
<keyword evidence="1" id="KW-0812">Transmembrane</keyword>
<keyword evidence="1" id="KW-1133">Transmembrane helix</keyword>
<feature type="transmembrane region" description="Helical" evidence="1">
    <location>
        <begin position="44"/>
        <end position="68"/>
    </location>
</feature>
<name>A0ABV6SEJ1_9SPHN</name>